<dbReference type="OrthoDB" id="3015044at2"/>
<gene>
    <name evidence="1" type="ORF">EG244_19365</name>
</gene>
<evidence type="ECO:0000313" key="2">
    <source>
        <dbReference type="Proteomes" id="UP000282125"/>
    </source>
</evidence>
<reference evidence="1 2" key="1">
    <citation type="submission" date="2018-11" db="EMBL/GenBank/DDBJ databases">
        <title>Gemmobacter sp. nov., YIM 102744-1 draft genome.</title>
        <authorList>
            <person name="Li G."/>
            <person name="Jiang Y."/>
        </authorList>
    </citation>
    <scope>NUCLEOTIDE SEQUENCE [LARGE SCALE GENOMIC DNA]</scope>
    <source>
        <strain evidence="1 2">YIM 102744-1</strain>
    </source>
</reference>
<dbReference type="Proteomes" id="UP000282125">
    <property type="component" value="Unassembled WGS sequence"/>
</dbReference>
<accession>A0A3P3D3K7</accession>
<proteinExistence type="predicted"/>
<sequence>MSLNLRKLEYSPNENPFMGGSEIQTRHKTVRTRSAPKDLMDPETGEVVGSSIIHVIEEKDEEHFVKVFAEGVRAAFDLSKTGARVFQAVLGEYQKSKLTGGYSDSVSLIWFDDGLNGHALDMSDRTFHNGLKELIAKGFLKPKLPNQYWVNPALFFKGDRVAFLREYRVKKRNAVERSATDLIEQSATP</sequence>
<protein>
    <submittedName>
        <fullName evidence="1">Uncharacterized protein</fullName>
    </submittedName>
</protein>
<dbReference type="AlphaFoldDB" id="A0A3P3D3K7"/>
<name>A0A3P3D3K7_9RHOB</name>
<evidence type="ECO:0000313" key="1">
    <source>
        <dbReference type="EMBL" id="RRH68354.1"/>
    </source>
</evidence>
<comment type="caution">
    <text evidence="1">The sequence shown here is derived from an EMBL/GenBank/DDBJ whole genome shotgun (WGS) entry which is preliminary data.</text>
</comment>
<dbReference type="EMBL" id="RRAZ01000057">
    <property type="protein sequence ID" value="RRH68354.1"/>
    <property type="molecule type" value="Genomic_DNA"/>
</dbReference>
<organism evidence="1 2">
    <name type="scientific">Falsigemmobacter faecalis</name>
    <dbReference type="NCBI Taxonomy" id="2488730"/>
    <lineage>
        <taxon>Bacteria</taxon>
        <taxon>Pseudomonadati</taxon>
        <taxon>Pseudomonadota</taxon>
        <taxon>Alphaproteobacteria</taxon>
        <taxon>Rhodobacterales</taxon>
        <taxon>Paracoccaceae</taxon>
        <taxon>Falsigemmobacter</taxon>
    </lineage>
</organism>
<keyword evidence="2" id="KW-1185">Reference proteome</keyword>